<dbReference type="InterPro" id="IPR027267">
    <property type="entry name" value="AH/BAR_dom_sf"/>
</dbReference>
<keyword evidence="1" id="KW-0175">Coiled coil</keyword>
<dbReference type="Pfam" id="PF03114">
    <property type="entry name" value="BAR"/>
    <property type="match status" value="1"/>
</dbReference>
<dbReference type="STRING" id="183478.A0A364N4Z8"/>
<feature type="region of interest" description="Disordered" evidence="2">
    <location>
        <begin position="232"/>
        <end position="444"/>
    </location>
</feature>
<dbReference type="GO" id="GO:0005737">
    <property type="term" value="C:cytoplasm"/>
    <property type="evidence" value="ECO:0007669"/>
    <property type="project" value="InterPro"/>
</dbReference>
<reference evidence="5" key="1">
    <citation type="submission" date="2018-05" db="EMBL/GenBank/DDBJ databases">
        <title>Draft genome sequence of Stemphylium lycopersici strain CIDEFI 213.</title>
        <authorList>
            <person name="Medina R."/>
            <person name="Franco M.E.E."/>
            <person name="Lucentini C.G."/>
            <person name="Saparrat M.C.N."/>
            <person name="Balatti P.A."/>
        </authorList>
    </citation>
    <scope>NUCLEOTIDE SEQUENCE [LARGE SCALE GENOMIC DNA]</scope>
    <source>
        <strain evidence="5">CIDEFI 213</strain>
    </source>
</reference>
<evidence type="ECO:0000256" key="1">
    <source>
        <dbReference type="SAM" id="Coils"/>
    </source>
</evidence>
<dbReference type="PROSITE" id="PS51021">
    <property type="entry name" value="BAR"/>
    <property type="match status" value="1"/>
</dbReference>
<dbReference type="EMBL" id="QGDH01000057">
    <property type="protein sequence ID" value="RAR11446.1"/>
    <property type="molecule type" value="Genomic_DNA"/>
</dbReference>
<dbReference type="SMART" id="SM00721">
    <property type="entry name" value="BAR"/>
    <property type="match status" value="1"/>
</dbReference>
<sequence>MNINKKFDRFKQWTNEKMGAEARTGLSDEFKALELEMNLRHEGMDKMQAAMAVYVKSLSKRAEGADKEKQLPGGHLGSSMVTHGEDFEPDSEFGNCLSSLGRANERLARVQETYVQSATSTWLEGLERSLIQMKEYQATRKKLETRRLAYDTSLAKMQKTKKEDFRMEEELRAQKAKYEETSEEVFRRMQDIKESEVDMVQDLTSFLEAELSYHDRCREILLNVKREWPVRDTRTTPTRPARSRSNTAHGYADRFNPVEEEPEPEPARMTIPKLTKQRSRSPGPSQSPSGYGSALRPSISRTSTYDESNGYRDDSPARKLSRVPTDSSAISSGRTNLRPVRQASAGQQNANAFSDDYEDDYSNGNGNGYRRERSPPSPDTASSVGSARGSAISRAASWTAASDQGGNAGKKAPPPPPPSRAKKPPPPPPPMKRSALSESQVARY</sequence>
<comment type="caution">
    <text evidence="4">The sequence shown here is derived from an EMBL/GenBank/DDBJ whole genome shotgun (WGS) entry which is preliminary data.</text>
</comment>
<dbReference type="Proteomes" id="UP000249619">
    <property type="component" value="Unassembled WGS sequence"/>
</dbReference>
<protein>
    <submittedName>
        <fullName evidence="4">BAR-domain-containing protein</fullName>
    </submittedName>
</protein>
<dbReference type="SUPFAM" id="SSF103657">
    <property type="entry name" value="BAR/IMD domain-like"/>
    <property type="match status" value="1"/>
</dbReference>
<evidence type="ECO:0000259" key="3">
    <source>
        <dbReference type="PROSITE" id="PS51021"/>
    </source>
</evidence>
<dbReference type="InterPro" id="IPR004148">
    <property type="entry name" value="BAR_dom"/>
</dbReference>
<feature type="compositionally biased region" description="Polar residues" evidence="2">
    <location>
        <begin position="324"/>
        <end position="335"/>
    </location>
</feature>
<feature type="compositionally biased region" description="Pro residues" evidence="2">
    <location>
        <begin position="412"/>
        <end position="431"/>
    </location>
</feature>
<dbReference type="Gene3D" id="1.20.1270.60">
    <property type="entry name" value="Arfaptin homology (AH) domain/BAR domain"/>
    <property type="match status" value="1"/>
</dbReference>
<feature type="domain" description="BAR" evidence="3">
    <location>
        <begin position="15"/>
        <end position="237"/>
    </location>
</feature>
<evidence type="ECO:0000256" key="2">
    <source>
        <dbReference type="SAM" id="MobiDB-lite"/>
    </source>
</evidence>
<accession>A0A364N4Z8</accession>
<evidence type="ECO:0000313" key="4">
    <source>
        <dbReference type="EMBL" id="RAR11446.1"/>
    </source>
</evidence>
<organism evidence="4 5">
    <name type="scientific">Stemphylium lycopersici</name>
    <name type="common">Tomato gray leaf spot disease fungus</name>
    <name type="synonym">Thyrospora lycopersici</name>
    <dbReference type="NCBI Taxonomy" id="183478"/>
    <lineage>
        <taxon>Eukaryota</taxon>
        <taxon>Fungi</taxon>
        <taxon>Dikarya</taxon>
        <taxon>Ascomycota</taxon>
        <taxon>Pezizomycotina</taxon>
        <taxon>Dothideomycetes</taxon>
        <taxon>Pleosporomycetidae</taxon>
        <taxon>Pleosporales</taxon>
        <taxon>Pleosporineae</taxon>
        <taxon>Pleosporaceae</taxon>
        <taxon>Stemphylium</taxon>
    </lineage>
</organism>
<proteinExistence type="predicted"/>
<gene>
    <name evidence="4" type="ORF">DDE83_004594</name>
</gene>
<dbReference type="AlphaFoldDB" id="A0A364N4Z8"/>
<keyword evidence="5" id="KW-1185">Reference proteome</keyword>
<feature type="compositionally biased region" description="Low complexity" evidence="2">
    <location>
        <begin position="235"/>
        <end position="247"/>
    </location>
</feature>
<feature type="coiled-coil region" evidence="1">
    <location>
        <begin position="126"/>
        <end position="188"/>
    </location>
</feature>
<feature type="compositionally biased region" description="Low complexity" evidence="2">
    <location>
        <begin position="381"/>
        <end position="397"/>
    </location>
</feature>
<name>A0A364N4Z8_STELY</name>
<feature type="compositionally biased region" description="Low complexity" evidence="2">
    <location>
        <begin position="280"/>
        <end position="293"/>
    </location>
</feature>
<evidence type="ECO:0000313" key="5">
    <source>
        <dbReference type="Proteomes" id="UP000249619"/>
    </source>
</evidence>